<comment type="subcellular location">
    <subcellularLocation>
        <location evidence="1">Nucleus</location>
    </subcellularLocation>
</comment>
<dbReference type="Pfam" id="PF11715">
    <property type="entry name" value="Beta-prop_Nup120_160"/>
    <property type="match status" value="1"/>
</dbReference>
<evidence type="ECO:0000313" key="7">
    <source>
        <dbReference type="EMBL" id="PHH55962.1"/>
    </source>
</evidence>
<gene>
    <name evidence="7" type="primary">NUP120</name>
    <name evidence="7" type="ORF">CFIMG_003836RA</name>
</gene>
<proteinExistence type="predicted"/>
<sequence length="1169" mass="130814">MDAGDLQFAFVETRLNLEPSSLANVVNIRVASANQSNSIASAFSRRSDNRETEAETVFDHKNLAKAASIYHRKHHETPRGFLWRLLENNTILSIRAVDIAQSGGAADATLIINFIFNTPIAPNCVALADPEDLDALLVFVLDQANCLHTFSLRPDIFRRKSSLEPAIDDLCRSYTPSGLSGKLAHRLTAVNADQVLIALHDGGLLRLDRNRGHDHPYFTESMTNAQSWNYGVRNLFSRANTVKFGKWNLDYSTVIDAQTSNLDTEQDYLFTISLDHRMRVWDPKTGTIIQAVDMLNDESDAQEAKKWTLDPTHTNLVRVLNVGGGRGVVTVYSPKGMGQFNFWKVTALEDGSVVMKPFFTDFVFEAVSPSVSDSWTMADFAIGLQENDSFDIWVLWKNNTTYRVMHHSSQVAALSATWNNWELVRSYSLPTTATRSGPCDPADPTEGWLQLLMRPGRFTRATLETALAIYERSIGTGLVQQRSKNLAESICSVVSSTAALERNTSGGMDYEQFRTATDTHWKRFYRLVTELDKQRGDALSLVYDSRCDMPWIVCADYISAIRECNGFERLYWNGTNSSLTSDDAEAMNLLGTAMDFVGSFPENFLQTCNAVLRSELYEETTKSEMDRIQYFYEKAAFWRGIAEDDCALVVEKLGQNFTNVTNEVYNNIFAHILSSKASEAPARFPLTSIGRKLMVNIVQDNVDMFWIIFFTQLILLVHMEFEWEDEEDALHQRVTIGSVYSQTIDILRRLALLKWLTQTEMNVSVHGSSERVEDDSRKPGEEIHLATNLEAYLSKDLGVSTLNHEPMGLSLTEMAASLCAPDSTVTISVPLVQMHLIKDDRPDMALELASFSDQEPFSVYVLGRTHLALRDFTTAASLLRKAAVGMSSENAEIVHMNANLLADAEASLLGHGIAKYYNHLVTLFEKHKAYSYVLEFAQLAISMIFPTTADGAQIRSEMLSRLFNASLVLSRFDAAHSALLALREANPALQKACLARLVERMSETCHSSELVSLPFPGLTAAVDDVLSAKCRSTLDVVSGPAYHQVLYAWRIRHNDYRGAASVLLDRIHKLQRSGEGDRFLAEGVTDTPITRQYLLLINALSCVDRKQAWIFSEELPASLDGRTAVVVGEPKRKVVTLADVRKQYQLELDRIAAIQSNDFGFEEGDVMEP</sequence>
<dbReference type="AlphaFoldDB" id="A0A2C5XKF2"/>
<dbReference type="EMBL" id="APWK03000005">
    <property type="protein sequence ID" value="PHH55962.1"/>
    <property type="molecule type" value="Genomic_DNA"/>
</dbReference>
<evidence type="ECO:0000256" key="1">
    <source>
        <dbReference type="ARBA" id="ARBA00004123"/>
    </source>
</evidence>
<evidence type="ECO:0000256" key="3">
    <source>
        <dbReference type="ARBA" id="ARBA00023242"/>
    </source>
</evidence>
<dbReference type="InterPro" id="IPR048884">
    <property type="entry name" value="Nup120_helical"/>
</dbReference>
<dbReference type="InterPro" id="IPR021717">
    <property type="entry name" value="Nucleoporin_Nup160"/>
</dbReference>
<keyword evidence="3" id="KW-0539">Nucleus</keyword>
<reference evidence="7 8" key="1">
    <citation type="journal article" date="2013" name="Fungal Biol.">
        <title>Analysis of microsatellite markers in the genome of the plant pathogen Ceratocystis fimbriata.</title>
        <authorList>
            <person name="Simpson M.C."/>
            <person name="Wilken P.M."/>
            <person name="Coetzee M.P."/>
            <person name="Wingfield M.J."/>
            <person name="Wingfield B.D."/>
        </authorList>
    </citation>
    <scope>NUCLEOTIDE SEQUENCE [LARGE SCALE GENOMIC DNA]</scope>
    <source>
        <strain evidence="7 8">CBS 114723</strain>
    </source>
</reference>
<organism evidence="7 8">
    <name type="scientific">Ceratocystis fimbriata CBS 114723</name>
    <dbReference type="NCBI Taxonomy" id="1035309"/>
    <lineage>
        <taxon>Eukaryota</taxon>
        <taxon>Fungi</taxon>
        <taxon>Dikarya</taxon>
        <taxon>Ascomycota</taxon>
        <taxon>Pezizomycotina</taxon>
        <taxon>Sordariomycetes</taxon>
        <taxon>Hypocreomycetidae</taxon>
        <taxon>Microascales</taxon>
        <taxon>Ceratocystidaceae</taxon>
        <taxon>Ceratocystis</taxon>
    </lineage>
</organism>
<name>A0A2C5XKF2_9PEZI</name>
<evidence type="ECO:0000256" key="2">
    <source>
        <dbReference type="ARBA" id="ARBA00022448"/>
    </source>
</evidence>
<evidence type="ECO:0000259" key="4">
    <source>
        <dbReference type="Pfam" id="PF11715"/>
    </source>
</evidence>
<dbReference type="Pfam" id="PF23300">
    <property type="entry name" value="HEAT_Nup120"/>
    <property type="match status" value="1"/>
</dbReference>
<feature type="domain" description="Nucleoporin Nup120/160 beta-propeller" evidence="4">
    <location>
        <begin position="79"/>
        <end position="568"/>
    </location>
</feature>
<evidence type="ECO:0000313" key="8">
    <source>
        <dbReference type="Proteomes" id="UP000222788"/>
    </source>
</evidence>
<evidence type="ECO:0000259" key="5">
    <source>
        <dbReference type="Pfam" id="PF21486"/>
    </source>
</evidence>
<dbReference type="GO" id="GO:0005643">
    <property type="term" value="C:nuclear pore"/>
    <property type="evidence" value="ECO:0007669"/>
    <property type="project" value="UniProtKB-ARBA"/>
</dbReference>
<comment type="caution">
    <text evidence="7">The sequence shown here is derived from an EMBL/GenBank/DDBJ whole genome shotgun (WGS) entry which is preliminary data.</text>
</comment>
<dbReference type="OrthoDB" id="67716at2759"/>
<keyword evidence="8" id="KW-1185">Reference proteome</keyword>
<evidence type="ECO:0000259" key="6">
    <source>
        <dbReference type="Pfam" id="PF23300"/>
    </source>
</evidence>
<accession>A0A2C5XKF2</accession>
<dbReference type="GO" id="GO:0017056">
    <property type="term" value="F:structural constituent of nuclear pore"/>
    <property type="evidence" value="ECO:0007669"/>
    <property type="project" value="TreeGrafter"/>
</dbReference>
<dbReference type="PANTHER" id="PTHR21286">
    <property type="entry name" value="NUCLEAR PORE COMPLEX PROTEIN NUP160"/>
    <property type="match status" value="1"/>
</dbReference>
<dbReference type="PANTHER" id="PTHR21286:SF0">
    <property type="entry name" value="NUCLEAR PORE COMPLEX PROTEIN NUP160"/>
    <property type="match status" value="1"/>
</dbReference>
<dbReference type="STRING" id="1035309.A0A2C5XKF2"/>
<keyword evidence="2" id="KW-0813">Transport</keyword>
<feature type="domain" description="Nucleoporin nup120-like HEAT repeat" evidence="6">
    <location>
        <begin position="832"/>
        <end position="1003"/>
    </location>
</feature>
<reference evidence="7 8" key="2">
    <citation type="journal article" date="2013" name="IMA Fungus">
        <title>IMA Genome-F 1: Ceratocystis fimbriata: Draft nuclear genome sequence for the plant pathogen, Ceratocystis fimbriata.</title>
        <authorList>
            <person name="Wilken P.M."/>
            <person name="Steenkamp E.T."/>
            <person name="Wingfield M.J."/>
            <person name="de Beer Z.W."/>
            <person name="Wingfield B.D."/>
        </authorList>
    </citation>
    <scope>NUCLEOTIDE SEQUENCE [LARGE SCALE GENOMIC DNA]</scope>
    <source>
        <strain evidence="7 8">CBS 114723</strain>
    </source>
</reference>
<dbReference type="Pfam" id="PF21486">
    <property type="entry name" value="NUP120_helical"/>
    <property type="match status" value="1"/>
</dbReference>
<dbReference type="Proteomes" id="UP000222788">
    <property type="component" value="Unassembled WGS sequence"/>
</dbReference>
<feature type="domain" description="Nucleoporin Nup120 helical" evidence="5">
    <location>
        <begin position="612"/>
        <end position="742"/>
    </location>
</feature>
<dbReference type="InterPro" id="IPR056548">
    <property type="entry name" value="HEAT_Nup120"/>
</dbReference>
<protein>
    <submittedName>
        <fullName evidence="7">Nucleoporin NUP120</fullName>
    </submittedName>
</protein>
<dbReference type="InterPro" id="IPR059141">
    <property type="entry name" value="Beta-prop_Nup120_160"/>
</dbReference>